<evidence type="ECO:0000313" key="7">
    <source>
        <dbReference type="Proteomes" id="UP001500432"/>
    </source>
</evidence>
<comment type="caution">
    <text evidence="6">The sequence shown here is derived from an EMBL/GenBank/DDBJ whole genome shotgun (WGS) entry which is preliminary data.</text>
</comment>
<feature type="transmembrane region" description="Helical" evidence="5">
    <location>
        <begin position="90"/>
        <end position="112"/>
    </location>
</feature>
<keyword evidence="5" id="KW-1133">Transmembrane helix</keyword>
<keyword evidence="5" id="KW-0812">Transmembrane</keyword>
<accession>A0ABN3BHI0</accession>
<feature type="transmembrane region" description="Helical" evidence="5">
    <location>
        <begin position="63"/>
        <end position="84"/>
    </location>
</feature>
<dbReference type="PANTHER" id="PTHR43045:SF2">
    <property type="entry name" value="INNER MEMBRANE METABOLITE TRANSPORT PROTEIN YHJE"/>
    <property type="match status" value="1"/>
</dbReference>
<dbReference type="PANTHER" id="PTHR43045">
    <property type="entry name" value="SHIKIMATE TRANSPORTER"/>
    <property type="match status" value="1"/>
</dbReference>
<dbReference type="InterPro" id="IPR036259">
    <property type="entry name" value="MFS_trans_sf"/>
</dbReference>
<organism evidence="6 7">
    <name type="scientific">Sinomonas flava</name>
    <dbReference type="NCBI Taxonomy" id="496857"/>
    <lineage>
        <taxon>Bacteria</taxon>
        <taxon>Bacillati</taxon>
        <taxon>Actinomycetota</taxon>
        <taxon>Actinomycetes</taxon>
        <taxon>Micrococcales</taxon>
        <taxon>Micrococcaceae</taxon>
        <taxon>Sinomonas</taxon>
    </lineage>
</organism>
<evidence type="ECO:0000313" key="6">
    <source>
        <dbReference type="EMBL" id="GAA2196328.1"/>
    </source>
</evidence>
<name>A0ABN3BHI0_9MICC</name>
<dbReference type="RefSeq" id="WP_344297427.1">
    <property type="nucleotide sequence ID" value="NZ_BAAAQW010000001.1"/>
</dbReference>
<gene>
    <name evidence="6" type="ORF">GCM10009849_00970</name>
</gene>
<feature type="transmembrane region" description="Helical" evidence="5">
    <location>
        <begin position="23"/>
        <end position="43"/>
    </location>
</feature>
<keyword evidence="2" id="KW-0813">Transport</keyword>
<evidence type="ECO:0000256" key="5">
    <source>
        <dbReference type="SAM" id="Phobius"/>
    </source>
</evidence>
<proteinExistence type="predicted"/>
<evidence type="ECO:0000256" key="3">
    <source>
        <dbReference type="ARBA" id="ARBA00022475"/>
    </source>
</evidence>
<keyword evidence="7" id="KW-1185">Reference proteome</keyword>
<dbReference type="EMBL" id="BAAAQW010000001">
    <property type="protein sequence ID" value="GAA2196328.1"/>
    <property type="molecule type" value="Genomic_DNA"/>
</dbReference>
<evidence type="ECO:0000256" key="2">
    <source>
        <dbReference type="ARBA" id="ARBA00022448"/>
    </source>
</evidence>
<evidence type="ECO:0000256" key="1">
    <source>
        <dbReference type="ARBA" id="ARBA00004651"/>
    </source>
</evidence>
<sequence>MILLVPELLVMPLMFSMIGTGDYWVAVIGMSLATVPHSMYYAAMAGIMAKSFPASIRYTGISVAYQVSSTVFAGTTPMVGEYLLQTTGSIVSVIVLSIAYVLVTIVSALLLLRKSAAYGAQYASTDSFHEDSAEKQELSSDGSAGTGALASRERV</sequence>
<keyword evidence="3" id="KW-1003">Cell membrane</keyword>
<dbReference type="Gene3D" id="1.20.1250.20">
    <property type="entry name" value="MFS general substrate transporter like domains"/>
    <property type="match status" value="1"/>
</dbReference>
<dbReference type="SUPFAM" id="SSF103473">
    <property type="entry name" value="MFS general substrate transporter"/>
    <property type="match status" value="1"/>
</dbReference>
<evidence type="ECO:0000256" key="4">
    <source>
        <dbReference type="SAM" id="MobiDB-lite"/>
    </source>
</evidence>
<protein>
    <submittedName>
        <fullName evidence="6">Uncharacterized protein</fullName>
    </submittedName>
</protein>
<keyword evidence="5" id="KW-0472">Membrane</keyword>
<comment type="subcellular location">
    <subcellularLocation>
        <location evidence="1">Cell membrane</location>
        <topology evidence="1">Multi-pass membrane protein</topology>
    </subcellularLocation>
</comment>
<reference evidence="6 7" key="1">
    <citation type="journal article" date="2019" name="Int. J. Syst. Evol. Microbiol.">
        <title>The Global Catalogue of Microorganisms (GCM) 10K type strain sequencing project: providing services to taxonomists for standard genome sequencing and annotation.</title>
        <authorList>
            <consortium name="The Broad Institute Genomics Platform"/>
            <consortium name="The Broad Institute Genome Sequencing Center for Infectious Disease"/>
            <person name="Wu L."/>
            <person name="Ma J."/>
        </authorList>
    </citation>
    <scope>NUCLEOTIDE SEQUENCE [LARGE SCALE GENOMIC DNA]</scope>
    <source>
        <strain evidence="6 7">JCM 16034</strain>
    </source>
</reference>
<dbReference type="Proteomes" id="UP001500432">
    <property type="component" value="Unassembled WGS sequence"/>
</dbReference>
<feature type="region of interest" description="Disordered" evidence="4">
    <location>
        <begin position="132"/>
        <end position="155"/>
    </location>
</feature>